<dbReference type="Gene3D" id="1.20.5.190">
    <property type="match status" value="1"/>
</dbReference>
<feature type="transmembrane region" description="Helical" evidence="2">
    <location>
        <begin position="24"/>
        <end position="43"/>
    </location>
</feature>
<comment type="caution">
    <text evidence="3">The sequence shown here is derived from an EMBL/GenBank/DDBJ whole genome shotgun (WGS) entry which is preliminary data.</text>
</comment>
<feature type="region of interest" description="Disordered" evidence="1">
    <location>
        <begin position="154"/>
        <end position="176"/>
    </location>
</feature>
<accession>A0A1F6F3P8</accession>
<dbReference type="PROSITE" id="PS51257">
    <property type="entry name" value="PROKAR_LIPOPROTEIN"/>
    <property type="match status" value="1"/>
</dbReference>
<keyword evidence="2" id="KW-0472">Membrane</keyword>
<keyword evidence="2" id="KW-1133">Transmembrane helix</keyword>
<protein>
    <recommendedName>
        <fullName evidence="5">DUF1003 domain-containing protein</fullName>
    </recommendedName>
</protein>
<feature type="compositionally biased region" description="Basic and acidic residues" evidence="1">
    <location>
        <begin position="127"/>
        <end position="138"/>
    </location>
</feature>
<keyword evidence="2" id="KW-0812">Transmembrane</keyword>
<feature type="compositionally biased region" description="Acidic residues" evidence="1">
    <location>
        <begin position="112"/>
        <end position="126"/>
    </location>
</feature>
<evidence type="ECO:0008006" key="5">
    <source>
        <dbReference type="Google" id="ProtNLM"/>
    </source>
</evidence>
<evidence type="ECO:0000313" key="4">
    <source>
        <dbReference type="Proteomes" id="UP000177372"/>
    </source>
</evidence>
<proteinExistence type="predicted"/>
<evidence type="ECO:0000256" key="2">
    <source>
        <dbReference type="SAM" id="Phobius"/>
    </source>
</evidence>
<name>A0A1F6F3P8_9BACT</name>
<evidence type="ECO:0000313" key="3">
    <source>
        <dbReference type="EMBL" id="OGG80488.1"/>
    </source>
</evidence>
<organism evidence="3 4">
    <name type="scientific">Candidatus Kaiserbacteria bacterium RIFCSPLOWO2_01_FULL_54_13</name>
    <dbReference type="NCBI Taxonomy" id="1798512"/>
    <lineage>
        <taxon>Bacteria</taxon>
        <taxon>Candidatus Kaiseribacteriota</taxon>
    </lineage>
</organism>
<reference evidence="3 4" key="1">
    <citation type="journal article" date="2016" name="Nat. Commun.">
        <title>Thousands of microbial genomes shed light on interconnected biogeochemical processes in an aquifer system.</title>
        <authorList>
            <person name="Anantharaman K."/>
            <person name="Brown C.T."/>
            <person name="Hug L.A."/>
            <person name="Sharon I."/>
            <person name="Castelle C.J."/>
            <person name="Probst A.J."/>
            <person name="Thomas B.C."/>
            <person name="Singh A."/>
            <person name="Wilkins M.J."/>
            <person name="Karaoz U."/>
            <person name="Brodie E.L."/>
            <person name="Williams K.H."/>
            <person name="Hubbard S.S."/>
            <person name="Banfield J.F."/>
        </authorList>
    </citation>
    <scope>NUCLEOTIDE SEQUENCE [LARGE SCALE GENOMIC DNA]</scope>
</reference>
<sequence length="176" mass="19782">MRDPYHIWKTAISVTRWIGSPASLAVHTAIFVGCYLLAAFGYVDFAEMQLVLLSIVSLEAIYLSIFIQMTVNYTTQELAEVGEDIEEIREDVGVIQEDVGELQEDVEEISEDVEEITEEEEAIETAEEQRKSEQRKTLGDIQTDLKRLMQDISRLQHSSIKETSPTKPGNGATASQ</sequence>
<feature type="transmembrane region" description="Helical" evidence="2">
    <location>
        <begin position="50"/>
        <end position="71"/>
    </location>
</feature>
<dbReference type="EMBL" id="MFLZ01000006">
    <property type="protein sequence ID" value="OGG80488.1"/>
    <property type="molecule type" value="Genomic_DNA"/>
</dbReference>
<evidence type="ECO:0000256" key="1">
    <source>
        <dbReference type="SAM" id="MobiDB-lite"/>
    </source>
</evidence>
<dbReference type="Proteomes" id="UP000177372">
    <property type="component" value="Unassembled WGS sequence"/>
</dbReference>
<gene>
    <name evidence="3" type="ORF">A3A39_00190</name>
</gene>
<dbReference type="STRING" id="1798512.A3A39_00190"/>
<feature type="region of interest" description="Disordered" evidence="1">
    <location>
        <begin position="112"/>
        <end position="138"/>
    </location>
</feature>
<dbReference type="AlphaFoldDB" id="A0A1F6F3P8"/>